<keyword evidence="4" id="KW-1185">Reference proteome</keyword>
<evidence type="ECO:0000313" key="3">
    <source>
        <dbReference type="EMBL" id="KAK3937094.1"/>
    </source>
</evidence>
<dbReference type="Pfam" id="PF24883">
    <property type="entry name" value="NPHP3_N"/>
    <property type="match status" value="1"/>
</dbReference>
<protein>
    <recommendedName>
        <fullName evidence="2">Nephrocystin 3-like N-terminal domain-containing protein</fullName>
    </recommendedName>
</protein>
<dbReference type="InterPro" id="IPR056884">
    <property type="entry name" value="NPHP3-like_N"/>
</dbReference>
<accession>A0AAN6N2C3</accession>
<sequence length="118" mass="13535">MLKNPNLKATYENAWVALSNILRGMLKNPNLKATYLVIDALDECVVDLPKLLDFIVRISSDRVKWLLTSRNETNIEKKLRSDDRRTRLSLELKANAMQVSRAVDMYIDDKLSGLEAEI</sequence>
<dbReference type="AlphaFoldDB" id="A0AAN6N2C3"/>
<evidence type="ECO:0000259" key="2">
    <source>
        <dbReference type="Pfam" id="PF24883"/>
    </source>
</evidence>
<comment type="caution">
    <text evidence="3">The sequence shown here is derived from an EMBL/GenBank/DDBJ whole genome shotgun (WGS) entry which is preliminary data.</text>
</comment>
<feature type="domain" description="Nephrocystin 3-like N-terminal" evidence="2">
    <location>
        <begin position="11"/>
        <end position="70"/>
    </location>
</feature>
<evidence type="ECO:0000313" key="4">
    <source>
        <dbReference type="Proteomes" id="UP001303473"/>
    </source>
</evidence>
<gene>
    <name evidence="3" type="ORF">QBC46DRAFT_393463</name>
</gene>
<dbReference type="Proteomes" id="UP001303473">
    <property type="component" value="Unassembled WGS sequence"/>
</dbReference>
<organism evidence="3 4">
    <name type="scientific">Diplogelasinospora grovesii</name>
    <dbReference type="NCBI Taxonomy" id="303347"/>
    <lineage>
        <taxon>Eukaryota</taxon>
        <taxon>Fungi</taxon>
        <taxon>Dikarya</taxon>
        <taxon>Ascomycota</taxon>
        <taxon>Pezizomycotina</taxon>
        <taxon>Sordariomycetes</taxon>
        <taxon>Sordariomycetidae</taxon>
        <taxon>Sordariales</taxon>
        <taxon>Diplogelasinosporaceae</taxon>
        <taxon>Diplogelasinospora</taxon>
    </lineage>
</organism>
<dbReference type="EMBL" id="MU853863">
    <property type="protein sequence ID" value="KAK3937094.1"/>
    <property type="molecule type" value="Genomic_DNA"/>
</dbReference>
<proteinExistence type="predicted"/>
<reference evidence="4" key="1">
    <citation type="journal article" date="2023" name="Mol. Phylogenet. Evol.">
        <title>Genome-scale phylogeny and comparative genomics of the fungal order Sordariales.</title>
        <authorList>
            <person name="Hensen N."/>
            <person name="Bonometti L."/>
            <person name="Westerberg I."/>
            <person name="Brannstrom I.O."/>
            <person name="Guillou S."/>
            <person name="Cros-Aarteil S."/>
            <person name="Calhoun S."/>
            <person name="Haridas S."/>
            <person name="Kuo A."/>
            <person name="Mondo S."/>
            <person name="Pangilinan J."/>
            <person name="Riley R."/>
            <person name="LaButti K."/>
            <person name="Andreopoulos B."/>
            <person name="Lipzen A."/>
            <person name="Chen C."/>
            <person name="Yan M."/>
            <person name="Daum C."/>
            <person name="Ng V."/>
            <person name="Clum A."/>
            <person name="Steindorff A."/>
            <person name="Ohm R.A."/>
            <person name="Martin F."/>
            <person name="Silar P."/>
            <person name="Natvig D.O."/>
            <person name="Lalanne C."/>
            <person name="Gautier V."/>
            <person name="Ament-Velasquez S.L."/>
            <person name="Kruys A."/>
            <person name="Hutchinson M.I."/>
            <person name="Powell A.J."/>
            <person name="Barry K."/>
            <person name="Miller A.N."/>
            <person name="Grigoriev I.V."/>
            <person name="Debuchy R."/>
            <person name="Gladieux P."/>
            <person name="Hiltunen Thoren M."/>
            <person name="Johannesson H."/>
        </authorList>
    </citation>
    <scope>NUCLEOTIDE SEQUENCE [LARGE SCALE GENOMIC DNA]</scope>
    <source>
        <strain evidence="4">CBS 340.73</strain>
    </source>
</reference>
<evidence type="ECO:0000256" key="1">
    <source>
        <dbReference type="ARBA" id="ARBA00022737"/>
    </source>
</evidence>
<keyword evidence="1" id="KW-0677">Repeat</keyword>
<name>A0AAN6N2C3_9PEZI</name>